<reference evidence="2" key="1">
    <citation type="submission" date="2021-09" db="EMBL/GenBank/DDBJ databases">
        <title>Genomic analysis of Ralstonia spp.</title>
        <authorList>
            <person name="Aburjaile F."/>
            <person name="Ariute J.C."/>
            <person name="Pais A.K.L."/>
            <person name="Albuquerque G.M.R."/>
            <person name="Silva A.M.F."/>
            <person name="Brenig B."/>
            <person name="Azevedo V."/>
            <person name="Matiuzzi M."/>
            <person name="Ramos R."/>
            <person name="Goes-Neto A."/>
            <person name="Soares S."/>
            <person name="Iseppon A.M.B."/>
            <person name="Souza E."/>
            <person name="Gama M."/>
        </authorList>
    </citation>
    <scope>NUCLEOTIDE SEQUENCE</scope>
    <source>
        <strain evidence="2">CCRMRs91</strain>
    </source>
</reference>
<evidence type="ECO:0000256" key="1">
    <source>
        <dbReference type="SAM" id="Phobius"/>
    </source>
</evidence>
<feature type="transmembrane region" description="Helical" evidence="1">
    <location>
        <begin position="91"/>
        <end position="113"/>
    </location>
</feature>
<dbReference type="Proteomes" id="UP001144050">
    <property type="component" value="Unassembled WGS sequence"/>
</dbReference>
<keyword evidence="1" id="KW-1133">Transmembrane helix</keyword>
<gene>
    <name evidence="2" type="ORF">LBW59_22910</name>
</gene>
<name>A0AAW5ZUQ0_RALSL</name>
<sequence length="155" mass="17140">MRIFAKIGLHFVLICLVTLTPPLLYDRLVAAGVTDPLLQFSGALTYPPYIGYWIARIKHARIRITLFHLLSFVVVAGCCVVGLDSRGVNEIVPVLGVPIVLLPSLILAIAMLFRRQMAVARSHLYSFLLLLPLALLVEYGILQAIALSAMRGLRY</sequence>
<feature type="transmembrane region" description="Helical" evidence="1">
    <location>
        <begin position="66"/>
        <end position="85"/>
    </location>
</feature>
<dbReference type="RefSeq" id="WP_013208162.1">
    <property type="nucleotide sequence ID" value="NZ_JAIVFC010000009.1"/>
</dbReference>
<organism evidence="2 3">
    <name type="scientific">Ralstonia solanacearum</name>
    <name type="common">Pseudomonas solanacearum</name>
    <dbReference type="NCBI Taxonomy" id="305"/>
    <lineage>
        <taxon>Bacteria</taxon>
        <taxon>Pseudomonadati</taxon>
        <taxon>Pseudomonadota</taxon>
        <taxon>Betaproteobacteria</taxon>
        <taxon>Burkholderiales</taxon>
        <taxon>Burkholderiaceae</taxon>
        <taxon>Ralstonia</taxon>
        <taxon>Ralstonia solanacearum species complex</taxon>
    </lineage>
</organism>
<keyword evidence="1" id="KW-0812">Transmembrane</keyword>
<evidence type="ECO:0000313" key="3">
    <source>
        <dbReference type="Proteomes" id="UP001144050"/>
    </source>
</evidence>
<evidence type="ECO:0008006" key="4">
    <source>
        <dbReference type="Google" id="ProtNLM"/>
    </source>
</evidence>
<keyword evidence="1" id="KW-0472">Membrane</keyword>
<feature type="transmembrane region" description="Helical" evidence="1">
    <location>
        <begin position="7"/>
        <end position="25"/>
    </location>
</feature>
<protein>
    <recommendedName>
        <fullName evidence="4">Transmembrane protein</fullName>
    </recommendedName>
</protein>
<dbReference type="EMBL" id="JAIVFG010000057">
    <property type="protein sequence ID" value="MDB0573604.1"/>
    <property type="molecule type" value="Genomic_DNA"/>
</dbReference>
<accession>A0AAW5ZUQ0</accession>
<dbReference type="AlphaFoldDB" id="A0AAW5ZUQ0"/>
<evidence type="ECO:0000313" key="2">
    <source>
        <dbReference type="EMBL" id="MDB0573604.1"/>
    </source>
</evidence>
<comment type="caution">
    <text evidence="2">The sequence shown here is derived from an EMBL/GenBank/DDBJ whole genome shotgun (WGS) entry which is preliminary data.</text>
</comment>
<proteinExistence type="predicted"/>
<feature type="transmembrane region" description="Helical" evidence="1">
    <location>
        <begin position="37"/>
        <end position="54"/>
    </location>
</feature>
<feature type="transmembrane region" description="Helical" evidence="1">
    <location>
        <begin position="125"/>
        <end position="150"/>
    </location>
</feature>